<gene>
    <name evidence="1" type="primary">crtL_2</name>
    <name evidence="1" type="ORF">NCTC1934_04675</name>
</gene>
<dbReference type="GO" id="GO:0016853">
    <property type="term" value="F:isomerase activity"/>
    <property type="evidence" value="ECO:0007669"/>
    <property type="project" value="UniProtKB-KW"/>
</dbReference>
<evidence type="ECO:0000313" key="2">
    <source>
        <dbReference type="Proteomes" id="UP000255467"/>
    </source>
</evidence>
<dbReference type="EMBL" id="UGRY01000002">
    <property type="protein sequence ID" value="SUA81235.1"/>
    <property type="molecule type" value="Genomic_DNA"/>
</dbReference>
<dbReference type="RefSeq" id="WP_039814824.1">
    <property type="nucleotide sequence ID" value="NZ_UGRY01000002.1"/>
</dbReference>
<dbReference type="Proteomes" id="UP000255467">
    <property type="component" value="Unassembled WGS sequence"/>
</dbReference>
<dbReference type="Pfam" id="PF05834">
    <property type="entry name" value="Lycopene_cycl"/>
    <property type="match status" value="1"/>
</dbReference>
<dbReference type="PANTHER" id="PTHR39757">
    <property type="match status" value="1"/>
</dbReference>
<accession>A0A378YVN3</accession>
<proteinExistence type="predicted"/>
<keyword evidence="1" id="KW-0413">Isomerase</keyword>
<dbReference type="EC" id="5.5.1.19" evidence="1"/>
<organism evidence="1 2">
    <name type="scientific">Nocardia otitidiscaviarum</name>
    <dbReference type="NCBI Taxonomy" id="1823"/>
    <lineage>
        <taxon>Bacteria</taxon>
        <taxon>Bacillati</taxon>
        <taxon>Actinomycetota</taxon>
        <taxon>Actinomycetes</taxon>
        <taxon>Mycobacteriales</taxon>
        <taxon>Nocardiaceae</taxon>
        <taxon>Nocardia</taxon>
    </lineage>
</organism>
<dbReference type="STRING" id="1406858.GCA_000710895_06747"/>
<protein>
    <submittedName>
        <fullName evidence="1">Lycopene beta cyclase</fullName>
        <ecNumber evidence="1">5.5.1.19</ecNumber>
    </submittedName>
</protein>
<sequence>MSCDLLVCGLGPAGRALAHRALTHGLSVTVVDPHPDRRWTATYAAWADELPPWLPSAAVAATVANPAAWALRRVDLHRAYTVFDTTALQHCLDLTGAEIVADSVVEILPAHRDRPESVRLASGSVRTAGRVVDARGLTRSPARAEQTAFGVVVDRDPEFDTLFMDWRPDNGADAAAPRSFLYAIPLNEHSMLLEETCLAGRPALDTAELRTRLHHRLRSRGITVGADAPVERVRFPVQGGRPSRRGFGAAGALTHPATGYSVATALRTADDLAAGHSLWSPSARAVHALRLAGLRALLALPAQDVPVFFDAFFALPPHLRRAYLSGRDDLPGTTAAMSWLFANLPWRLRRTLVSATIGTRPPR</sequence>
<dbReference type="OrthoDB" id="537501at2"/>
<reference evidence="1 2" key="1">
    <citation type="submission" date="2018-06" db="EMBL/GenBank/DDBJ databases">
        <authorList>
            <consortium name="Pathogen Informatics"/>
            <person name="Doyle S."/>
        </authorList>
    </citation>
    <scope>NUCLEOTIDE SEQUENCE [LARGE SCALE GENOMIC DNA]</scope>
    <source>
        <strain evidence="1 2">NCTC1934</strain>
    </source>
</reference>
<name>A0A378YVN3_9NOCA</name>
<dbReference type="InterPro" id="IPR036188">
    <property type="entry name" value="FAD/NAD-bd_sf"/>
</dbReference>
<dbReference type="AlphaFoldDB" id="A0A378YVN3"/>
<dbReference type="PANTHER" id="PTHR39757:SF5">
    <property type="entry name" value="OS02G0190600 PROTEIN"/>
    <property type="match status" value="1"/>
</dbReference>
<evidence type="ECO:0000313" key="1">
    <source>
        <dbReference type="EMBL" id="SUA81235.1"/>
    </source>
</evidence>
<keyword evidence="2" id="KW-1185">Reference proteome</keyword>
<dbReference type="SUPFAM" id="SSF51905">
    <property type="entry name" value="FAD/NAD(P)-binding domain"/>
    <property type="match status" value="1"/>
</dbReference>